<dbReference type="AlphaFoldDB" id="A0A8S1L0K6"/>
<evidence type="ECO:0000259" key="5">
    <source>
        <dbReference type="PROSITE" id="PS50011"/>
    </source>
</evidence>
<keyword evidence="1" id="KW-0808">Transferase</keyword>
<reference evidence="6" key="1">
    <citation type="submission" date="2021-01" db="EMBL/GenBank/DDBJ databases">
        <authorList>
            <consortium name="Genoscope - CEA"/>
            <person name="William W."/>
        </authorList>
    </citation>
    <scope>NUCLEOTIDE SEQUENCE</scope>
</reference>
<keyword evidence="4" id="KW-0067">ATP-binding</keyword>
<keyword evidence="3" id="KW-0418">Kinase</keyword>
<gene>
    <name evidence="6" type="ORF">PPRIM_AZ9-3.1.T0310097</name>
</gene>
<dbReference type="EMBL" id="CAJJDM010000030">
    <property type="protein sequence ID" value="CAD8061017.1"/>
    <property type="molecule type" value="Genomic_DNA"/>
</dbReference>
<dbReference type="GO" id="GO:0005776">
    <property type="term" value="C:autophagosome"/>
    <property type="evidence" value="ECO:0007669"/>
    <property type="project" value="TreeGrafter"/>
</dbReference>
<dbReference type="GO" id="GO:0004674">
    <property type="term" value="F:protein serine/threonine kinase activity"/>
    <property type="evidence" value="ECO:0007669"/>
    <property type="project" value="InterPro"/>
</dbReference>
<dbReference type="PROSITE" id="PS50011">
    <property type="entry name" value="PROTEIN_KINASE_DOM"/>
    <property type="match status" value="1"/>
</dbReference>
<evidence type="ECO:0000256" key="2">
    <source>
        <dbReference type="ARBA" id="ARBA00022741"/>
    </source>
</evidence>
<keyword evidence="7" id="KW-1185">Reference proteome</keyword>
<evidence type="ECO:0000313" key="7">
    <source>
        <dbReference type="Proteomes" id="UP000688137"/>
    </source>
</evidence>
<dbReference type="OMA" id="DKRIGWI"/>
<dbReference type="GO" id="GO:0005829">
    <property type="term" value="C:cytosol"/>
    <property type="evidence" value="ECO:0007669"/>
    <property type="project" value="TreeGrafter"/>
</dbReference>
<evidence type="ECO:0000256" key="4">
    <source>
        <dbReference type="ARBA" id="ARBA00022840"/>
    </source>
</evidence>
<comment type="caution">
    <text evidence="6">The sequence shown here is derived from an EMBL/GenBank/DDBJ whole genome shotgun (WGS) entry which is preliminary data.</text>
</comment>
<dbReference type="GO" id="GO:0010506">
    <property type="term" value="P:regulation of autophagy"/>
    <property type="evidence" value="ECO:0007669"/>
    <property type="project" value="InterPro"/>
</dbReference>
<dbReference type="Proteomes" id="UP000688137">
    <property type="component" value="Unassembled WGS sequence"/>
</dbReference>
<keyword evidence="2" id="KW-0547">Nucleotide-binding</keyword>
<dbReference type="GO" id="GO:0005524">
    <property type="term" value="F:ATP binding"/>
    <property type="evidence" value="ECO:0007669"/>
    <property type="project" value="UniProtKB-KW"/>
</dbReference>
<dbReference type="InterPro" id="IPR045269">
    <property type="entry name" value="Atg1-like"/>
</dbReference>
<dbReference type="GO" id="GO:0000045">
    <property type="term" value="P:autophagosome assembly"/>
    <property type="evidence" value="ECO:0007669"/>
    <property type="project" value="TreeGrafter"/>
</dbReference>
<organism evidence="6 7">
    <name type="scientific">Paramecium primaurelia</name>
    <dbReference type="NCBI Taxonomy" id="5886"/>
    <lineage>
        <taxon>Eukaryota</taxon>
        <taxon>Sar</taxon>
        <taxon>Alveolata</taxon>
        <taxon>Ciliophora</taxon>
        <taxon>Intramacronucleata</taxon>
        <taxon>Oligohymenophorea</taxon>
        <taxon>Peniculida</taxon>
        <taxon>Parameciidae</taxon>
        <taxon>Paramecium</taxon>
    </lineage>
</organism>
<dbReference type="GO" id="GO:0000407">
    <property type="term" value="C:phagophore assembly site"/>
    <property type="evidence" value="ECO:0007669"/>
    <property type="project" value="TreeGrafter"/>
</dbReference>
<dbReference type="PANTHER" id="PTHR24348:SF22">
    <property type="entry name" value="NON-SPECIFIC SERINE_THREONINE PROTEIN KINASE"/>
    <property type="match status" value="1"/>
</dbReference>
<dbReference type="Pfam" id="PF00069">
    <property type="entry name" value="Pkinase"/>
    <property type="match status" value="1"/>
</dbReference>
<evidence type="ECO:0000256" key="3">
    <source>
        <dbReference type="ARBA" id="ARBA00022777"/>
    </source>
</evidence>
<name>A0A8S1L0K6_PARPR</name>
<evidence type="ECO:0000256" key="1">
    <source>
        <dbReference type="ARBA" id="ARBA00022679"/>
    </source>
</evidence>
<feature type="domain" description="Protein kinase" evidence="5">
    <location>
        <begin position="1"/>
        <end position="98"/>
    </location>
</feature>
<proteinExistence type="predicted"/>
<dbReference type="InterPro" id="IPR000719">
    <property type="entry name" value="Prot_kinase_dom"/>
</dbReference>
<accession>A0A8S1L0K6</accession>
<sequence length="101" mass="12066">MTLTIGMLGYMAPEVVQSKQYQNTADIFSLGCLFYLMIYGELPFSDQNHQIYLYETKNKKIIHNENIKISQKTQFIINSMLEYDQDKRIGWIDLYKYFDQM</sequence>
<evidence type="ECO:0000313" key="6">
    <source>
        <dbReference type="EMBL" id="CAD8061017.1"/>
    </source>
</evidence>
<dbReference type="PANTHER" id="PTHR24348">
    <property type="entry name" value="SERINE/THREONINE-PROTEIN KINASE UNC-51-RELATED"/>
    <property type="match status" value="1"/>
</dbReference>
<protein>
    <recommendedName>
        <fullName evidence="5">Protein kinase domain-containing protein</fullName>
    </recommendedName>
</protein>
<dbReference type="GO" id="GO:0016020">
    <property type="term" value="C:membrane"/>
    <property type="evidence" value="ECO:0007669"/>
    <property type="project" value="TreeGrafter"/>
</dbReference>